<dbReference type="Proteomes" id="UP001642484">
    <property type="component" value="Unassembled WGS sequence"/>
</dbReference>
<reference evidence="1 2" key="1">
    <citation type="submission" date="2024-02" db="EMBL/GenBank/DDBJ databases">
        <authorList>
            <person name="Chen Y."/>
            <person name="Shah S."/>
            <person name="Dougan E. K."/>
            <person name="Thang M."/>
            <person name="Chan C."/>
        </authorList>
    </citation>
    <scope>NUCLEOTIDE SEQUENCE [LARGE SCALE GENOMIC DNA]</scope>
</reference>
<evidence type="ECO:0000313" key="1">
    <source>
        <dbReference type="EMBL" id="CAK9050715.1"/>
    </source>
</evidence>
<keyword evidence="2" id="KW-1185">Reference proteome</keyword>
<gene>
    <name evidence="1" type="ORF">CCMP2556_LOCUS25830</name>
</gene>
<comment type="caution">
    <text evidence="1">The sequence shown here is derived from an EMBL/GenBank/DDBJ whole genome shotgun (WGS) entry which is preliminary data.</text>
</comment>
<proteinExistence type="predicted"/>
<evidence type="ECO:0000313" key="2">
    <source>
        <dbReference type="Proteomes" id="UP001642484"/>
    </source>
</evidence>
<dbReference type="EMBL" id="CAXAMN010017557">
    <property type="protein sequence ID" value="CAK9050715.1"/>
    <property type="molecule type" value="Genomic_DNA"/>
</dbReference>
<accession>A0ABP0MGX9</accession>
<sequence>MESLAQLKSNLAGLDAGCQSVLRARYPGRRIFSDVTLINGLGETNRPACKWTSKAAYCFWRRKECKVGLKPKGYELDLEVAGVGVGAAVYFTLSAISLSTLGLVGVGAGVGYGVGSWAVEKIRQKRCEKQMEMLPAELKAALTQWHAFLASRLGRDSQPNPAEAEAFFAEFAQLQPFYAQQVQNFVHAHGGSTVGGGAYAEGRGVSSMQAGRVPVAEV</sequence>
<organism evidence="1 2">
    <name type="scientific">Durusdinium trenchii</name>
    <dbReference type="NCBI Taxonomy" id="1381693"/>
    <lineage>
        <taxon>Eukaryota</taxon>
        <taxon>Sar</taxon>
        <taxon>Alveolata</taxon>
        <taxon>Dinophyceae</taxon>
        <taxon>Suessiales</taxon>
        <taxon>Symbiodiniaceae</taxon>
        <taxon>Durusdinium</taxon>
    </lineage>
</organism>
<name>A0ABP0MGX9_9DINO</name>
<protein>
    <submittedName>
        <fullName evidence="1">Uncharacterized protein</fullName>
    </submittedName>
</protein>